<proteinExistence type="predicted"/>
<evidence type="ECO:0000256" key="1">
    <source>
        <dbReference type="SAM" id="Phobius"/>
    </source>
</evidence>
<protein>
    <submittedName>
        <fullName evidence="2">Uncharacterized protein</fullName>
    </submittedName>
</protein>
<keyword evidence="1" id="KW-0812">Transmembrane</keyword>
<keyword evidence="1" id="KW-1133">Transmembrane helix</keyword>
<organism evidence="2 3">
    <name type="scientific">Nitrosopumilus spindle-shaped virus</name>
    <dbReference type="NCBI Taxonomy" id="2508184"/>
    <lineage>
        <taxon>Viruses</taxon>
        <taxon>Viruses incertae sedis</taxon>
        <taxon>Thaspiviridae</taxon>
        <taxon>Nitmarvirus</taxon>
        <taxon>Nitmarvirus maris</taxon>
        <taxon>Nitmarvirus NSV1</taxon>
    </lineage>
</organism>
<reference evidence="2 3" key="1">
    <citation type="submission" date="2019-02" db="EMBL/GenBank/DDBJ databases">
        <title>Spindle-shaped viruses infect a marine ammonia-oxidizing thaumarchaeon.</title>
        <authorList>
            <person name="Kim J.-G."/>
            <person name="Kim S.-J."/>
            <person name="Rhee S.-K."/>
        </authorList>
    </citation>
    <scope>NUCLEOTIDE SEQUENCE [LARGE SCALE GENOMIC DNA]</scope>
    <source>
        <strain evidence="2">NSV4</strain>
    </source>
</reference>
<name>A0A514K353_9VIRU</name>
<sequence>MALSKKQKTALVMFGVVTATVVTVLMVKNGKFGTTAKEGIDKLDSKVNSIGTSQTKEVKSSLGDKVTEKSKTVISDETSPIFSSSRTEGENIDPLQNLTTYQISDDELNIDASLGDPLF</sequence>
<keyword evidence="1" id="KW-0472">Membrane</keyword>
<feature type="transmembrane region" description="Helical" evidence="1">
    <location>
        <begin position="9"/>
        <end position="27"/>
    </location>
</feature>
<dbReference type="EMBL" id="MK570056">
    <property type="protein sequence ID" value="QDI74054.1"/>
    <property type="molecule type" value="Genomic_DNA"/>
</dbReference>
<dbReference type="Proteomes" id="UP000320887">
    <property type="component" value="Segment"/>
</dbReference>
<accession>A0A514K353</accession>
<evidence type="ECO:0000313" key="3">
    <source>
        <dbReference type="Proteomes" id="UP000320887"/>
    </source>
</evidence>
<evidence type="ECO:0000313" key="2">
    <source>
        <dbReference type="EMBL" id="QDI74054.1"/>
    </source>
</evidence>